<feature type="transmembrane region" description="Helical" evidence="8">
    <location>
        <begin position="206"/>
        <end position="234"/>
    </location>
</feature>
<keyword evidence="3" id="KW-1003">Cell membrane</keyword>
<feature type="transmembrane region" description="Helical" evidence="8">
    <location>
        <begin position="322"/>
        <end position="343"/>
    </location>
</feature>
<dbReference type="GO" id="GO:0005886">
    <property type="term" value="C:plasma membrane"/>
    <property type="evidence" value="ECO:0007669"/>
    <property type="project" value="UniProtKB-SubCell"/>
</dbReference>
<organism evidence="9">
    <name type="scientific">Pyrrhalta aenescens</name>
    <dbReference type="NCBI Taxonomy" id="281545"/>
    <lineage>
        <taxon>Eukaryota</taxon>
        <taxon>Metazoa</taxon>
        <taxon>Ecdysozoa</taxon>
        <taxon>Arthropoda</taxon>
        <taxon>Hexapoda</taxon>
        <taxon>Insecta</taxon>
        <taxon>Pterygota</taxon>
        <taxon>Neoptera</taxon>
        <taxon>Endopterygota</taxon>
        <taxon>Coleoptera</taxon>
        <taxon>Polyphaga</taxon>
        <taxon>Cucujiformia</taxon>
        <taxon>Chrysomeloidea</taxon>
        <taxon>Chrysomelidae</taxon>
        <taxon>Galerucinae</taxon>
        <taxon>Coelomerites</taxon>
        <taxon>Pyrrhalta</taxon>
    </lineage>
</organism>
<evidence type="ECO:0000256" key="5">
    <source>
        <dbReference type="ARBA" id="ARBA00022989"/>
    </source>
</evidence>
<dbReference type="GO" id="GO:0008527">
    <property type="term" value="F:taste receptor activity"/>
    <property type="evidence" value="ECO:0007669"/>
    <property type="project" value="InterPro"/>
</dbReference>
<evidence type="ECO:0000313" key="9">
    <source>
        <dbReference type="EMBL" id="APC94342.1"/>
    </source>
</evidence>
<sequence length="405" mass="47125">MENIKDVTKNWTKRKLPTKRNHLNFHPDFSQTSHDFLKYILLTCQFIGLFPMHNICGKDPAKIKFSWLSWKIVYTIIISASSIFCSYSGYYRAFTFHPVITHLLFPVVFTQVAVATLISINVSKNWQKCITSITYLELEINKKYGEPKNVRKYLMFLIFIIYAIGSIEHLFELISNALQFGSSGFINCIRERCNYFYHECNTCWSAVFLVFCTISWAVCIAIDVFIINLGVLFASRFKQIADSFESYNDALQIEETSHIYRLDNILKYYKQIREDYIKLTSAVYQVDCLCGNLIICSYISNITSILIQLFNSLRHFNSLLHTIHFLYSFGFIIMRLVLVTIYASSVNEESKKIASIVLKVPDDIWSQDLQRIISHIYYDSTALTGGQFFKITRSLTLNVDSCFHY</sequence>
<feature type="transmembrane region" description="Helical" evidence="8">
    <location>
        <begin position="68"/>
        <end position="91"/>
    </location>
</feature>
<dbReference type="PANTHER" id="PTHR21421">
    <property type="entry name" value="GUSTATORY RECEPTOR"/>
    <property type="match status" value="1"/>
</dbReference>
<evidence type="ECO:0000256" key="1">
    <source>
        <dbReference type="ARBA" id="ARBA00004651"/>
    </source>
</evidence>
<feature type="transmembrane region" description="Helical" evidence="8">
    <location>
        <begin position="153"/>
        <end position="171"/>
    </location>
</feature>
<dbReference type="GO" id="GO:0050916">
    <property type="term" value="P:sensory perception of sweet taste"/>
    <property type="evidence" value="ECO:0007669"/>
    <property type="project" value="UniProtKB-ARBA"/>
</dbReference>
<comment type="subcellular location">
    <subcellularLocation>
        <location evidence="1">Cell membrane</location>
        <topology evidence="1">Multi-pass membrane protein</topology>
    </subcellularLocation>
</comment>
<dbReference type="AlphaFoldDB" id="A0A1J0KKS9"/>
<keyword evidence="7 9" id="KW-0675">Receptor</keyword>
<dbReference type="Pfam" id="PF06151">
    <property type="entry name" value="Trehalose_recp"/>
    <property type="match status" value="1"/>
</dbReference>
<dbReference type="InterPro" id="IPR009318">
    <property type="entry name" value="Gustatory_rcpt"/>
</dbReference>
<comment type="similarity">
    <text evidence="2">Belongs to the insect chemoreceptor superfamily. Gustatory receptor (GR) family. Gr5a subfamily.</text>
</comment>
<proteinExistence type="evidence at transcript level"/>
<evidence type="ECO:0000256" key="8">
    <source>
        <dbReference type="SAM" id="Phobius"/>
    </source>
</evidence>
<evidence type="ECO:0000256" key="3">
    <source>
        <dbReference type="ARBA" id="ARBA00022475"/>
    </source>
</evidence>
<evidence type="ECO:0000256" key="6">
    <source>
        <dbReference type="ARBA" id="ARBA00023136"/>
    </source>
</evidence>
<dbReference type="EMBL" id="KX298825">
    <property type="protein sequence ID" value="APC94342.1"/>
    <property type="molecule type" value="mRNA"/>
</dbReference>
<dbReference type="PANTHER" id="PTHR21421:SF29">
    <property type="entry name" value="GUSTATORY RECEPTOR 5A FOR TREHALOSE-RELATED"/>
    <property type="match status" value="1"/>
</dbReference>
<evidence type="ECO:0000256" key="7">
    <source>
        <dbReference type="ARBA" id="ARBA00023170"/>
    </source>
</evidence>
<evidence type="ECO:0000256" key="2">
    <source>
        <dbReference type="ARBA" id="ARBA00005327"/>
    </source>
</evidence>
<keyword evidence="6 8" id="KW-0472">Membrane</keyword>
<name>A0A1J0KKS9_9CUCU</name>
<feature type="transmembrane region" description="Helical" evidence="8">
    <location>
        <begin position="103"/>
        <end position="122"/>
    </location>
</feature>
<reference evidence="9" key="1">
    <citation type="journal article" date="2016" name="Insect Biochem. Mol. Biol.">
        <title>Comparative transcriptome analysis of chemosensory genes in two sister leaf beetles provides insights into chemosensory speciation.</title>
        <authorList>
            <person name="Zhang B."/>
            <person name="Zhang W."/>
            <person name="Nie R.E."/>
            <person name="Li W.Z."/>
            <person name="Segraves K.A."/>
            <person name="Yang X.K."/>
            <person name="Xue H.J."/>
        </authorList>
    </citation>
    <scope>NUCLEOTIDE SEQUENCE</scope>
</reference>
<accession>A0A1J0KKS9</accession>
<evidence type="ECO:0000256" key="4">
    <source>
        <dbReference type="ARBA" id="ARBA00022692"/>
    </source>
</evidence>
<keyword evidence="5 8" id="KW-1133">Transmembrane helix</keyword>
<protein>
    <submittedName>
        <fullName evidence="9">Gustatory receptor 6</fullName>
    </submittedName>
</protein>
<keyword evidence="4 8" id="KW-0812">Transmembrane</keyword>
<feature type="transmembrane region" description="Helical" evidence="8">
    <location>
        <begin position="288"/>
        <end position="310"/>
    </location>
</feature>